<dbReference type="PANTHER" id="PTHR47501">
    <property type="entry name" value="TRANSPOSASE-RELATED"/>
    <property type="match status" value="1"/>
</dbReference>
<evidence type="ECO:0000256" key="2">
    <source>
        <dbReference type="ARBA" id="ARBA00022771"/>
    </source>
</evidence>
<dbReference type="SUPFAM" id="SSF140996">
    <property type="entry name" value="Hermes dimerisation domain"/>
    <property type="match status" value="1"/>
</dbReference>
<dbReference type="VEuPathDB" id="VectorBase:RSAN_033641"/>
<dbReference type="Pfam" id="PF02892">
    <property type="entry name" value="zf-BED"/>
    <property type="match status" value="1"/>
</dbReference>
<organism evidence="6 7">
    <name type="scientific">Rhipicephalus sanguineus</name>
    <name type="common">Brown dog tick</name>
    <name type="synonym">Ixodes sanguineus</name>
    <dbReference type="NCBI Taxonomy" id="34632"/>
    <lineage>
        <taxon>Eukaryota</taxon>
        <taxon>Metazoa</taxon>
        <taxon>Ecdysozoa</taxon>
        <taxon>Arthropoda</taxon>
        <taxon>Chelicerata</taxon>
        <taxon>Arachnida</taxon>
        <taxon>Acari</taxon>
        <taxon>Parasitiformes</taxon>
        <taxon>Ixodida</taxon>
        <taxon>Ixodoidea</taxon>
        <taxon>Ixodidae</taxon>
        <taxon>Rhipicephalinae</taxon>
        <taxon>Rhipicephalus</taxon>
        <taxon>Rhipicephalus</taxon>
    </lineage>
</organism>
<dbReference type="GO" id="GO:0008270">
    <property type="term" value="F:zinc ion binding"/>
    <property type="evidence" value="ECO:0007669"/>
    <property type="project" value="UniProtKB-KW"/>
</dbReference>
<dbReference type="AlphaFoldDB" id="A0A9D4TA27"/>
<dbReference type="EMBL" id="JABSTV010001245">
    <property type="protein sequence ID" value="KAH7983583.1"/>
    <property type="molecule type" value="Genomic_DNA"/>
</dbReference>
<evidence type="ECO:0000313" key="6">
    <source>
        <dbReference type="EMBL" id="KAH7983583.1"/>
    </source>
</evidence>
<protein>
    <recommendedName>
        <fullName evidence="5">BED-type domain-containing protein</fullName>
    </recommendedName>
</protein>
<name>A0A9D4TA27_RHISA</name>
<keyword evidence="1" id="KW-0479">Metal-binding</keyword>
<keyword evidence="2" id="KW-0863">Zinc-finger</keyword>
<evidence type="ECO:0000313" key="7">
    <source>
        <dbReference type="Proteomes" id="UP000821837"/>
    </source>
</evidence>
<evidence type="ECO:0000256" key="1">
    <source>
        <dbReference type="ARBA" id="ARBA00022723"/>
    </source>
</evidence>
<feature type="domain" description="BED-type" evidence="5">
    <location>
        <begin position="29"/>
        <end position="54"/>
    </location>
</feature>
<evidence type="ECO:0000259" key="5">
    <source>
        <dbReference type="Pfam" id="PF02892"/>
    </source>
</evidence>
<sequence>MSVDTEQTLPWPSYREYFSVLKTTAANITVLCSICRKEYSTSKTSSSNLRKHLEEFDSKKRKAEHGPTVGEKRHAGGSSTQTRRHCLAATSRPKALSQSRIDRLIVNFVVADMQCFSVVENEQFRSLINAMQPSATVLNRKSLVNQIDILYREQKASLIATLEKVSTVCCTADCWTASNRVFGETVQEDLDFVANSITDVLDSGSNNDSSQEIHLPRHRRCAAHTLNLVASVDAENAGNNVAYREMARTAMYAVAKALDILQGEQYMYMGVLQPTLHSLLRYQRSLPPLKYCTPLASSLQEAVTKRFSQALEDADLALAAAVHPKFKLSWMTEERKAATLRLLEEECRTLETFCNENAATSEGSDEDDLFFQLPPVSTSCSEVQQWVSDPGTDTSELAKFPKIKKIFIQRNTGIPSSAPAERLFSKGRDIFSIKRGKLSDANFEKQLILKCNEFCK</sequence>
<reference evidence="6" key="2">
    <citation type="submission" date="2021-09" db="EMBL/GenBank/DDBJ databases">
        <authorList>
            <person name="Jia N."/>
            <person name="Wang J."/>
            <person name="Shi W."/>
            <person name="Du L."/>
            <person name="Sun Y."/>
            <person name="Zhan W."/>
            <person name="Jiang J."/>
            <person name="Wang Q."/>
            <person name="Zhang B."/>
            <person name="Ji P."/>
            <person name="Sakyi L.B."/>
            <person name="Cui X."/>
            <person name="Yuan T."/>
            <person name="Jiang B."/>
            <person name="Yang W."/>
            <person name="Lam T.T.-Y."/>
            <person name="Chang Q."/>
            <person name="Ding S."/>
            <person name="Wang X."/>
            <person name="Zhu J."/>
            <person name="Ruan X."/>
            <person name="Zhao L."/>
            <person name="Wei J."/>
            <person name="Que T."/>
            <person name="Du C."/>
            <person name="Cheng J."/>
            <person name="Dai P."/>
            <person name="Han X."/>
            <person name="Huang E."/>
            <person name="Gao Y."/>
            <person name="Liu J."/>
            <person name="Shao H."/>
            <person name="Ye R."/>
            <person name="Li L."/>
            <person name="Wei W."/>
            <person name="Wang X."/>
            <person name="Wang C."/>
            <person name="Huo Q."/>
            <person name="Li W."/>
            <person name="Guo W."/>
            <person name="Chen H."/>
            <person name="Chen S."/>
            <person name="Zhou L."/>
            <person name="Zhou L."/>
            <person name="Ni X."/>
            <person name="Tian J."/>
            <person name="Zhou Y."/>
            <person name="Sheng Y."/>
            <person name="Liu T."/>
            <person name="Pan Y."/>
            <person name="Xia L."/>
            <person name="Li J."/>
            <person name="Zhao F."/>
            <person name="Cao W."/>
        </authorList>
    </citation>
    <scope>NUCLEOTIDE SEQUENCE</scope>
    <source>
        <strain evidence="6">Rsan-2018</strain>
        <tissue evidence="6">Larvae</tissue>
    </source>
</reference>
<gene>
    <name evidence="6" type="ORF">HPB52_012988</name>
</gene>
<evidence type="ECO:0000256" key="4">
    <source>
        <dbReference type="SAM" id="MobiDB-lite"/>
    </source>
</evidence>
<accession>A0A9D4TA27</accession>
<evidence type="ECO:0000256" key="3">
    <source>
        <dbReference type="ARBA" id="ARBA00022833"/>
    </source>
</evidence>
<dbReference type="InterPro" id="IPR003656">
    <property type="entry name" value="Znf_BED"/>
</dbReference>
<dbReference type="VEuPathDB" id="VectorBase:RSAN_031278"/>
<keyword evidence="3" id="KW-0862">Zinc</keyword>
<feature type="region of interest" description="Disordered" evidence="4">
    <location>
        <begin position="50"/>
        <end position="84"/>
    </location>
</feature>
<reference evidence="6" key="1">
    <citation type="journal article" date="2020" name="Cell">
        <title>Large-Scale Comparative Analyses of Tick Genomes Elucidate Their Genetic Diversity and Vector Capacities.</title>
        <authorList>
            <consortium name="Tick Genome and Microbiome Consortium (TIGMIC)"/>
            <person name="Jia N."/>
            <person name="Wang J."/>
            <person name="Shi W."/>
            <person name="Du L."/>
            <person name="Sun Y."/>
            <person name="Zhan W."/>
            <person name="Jiang J.F."/>
            <person name="Wang Q."/>
            <person name="Zhang B."/>
            <person name="Ji P."/>
            <person name="Bell-Sakyi L."/>
            <person name="Cui X.M."/>
            <person name="Yuan T.T."/>
            <person name="Jiang B.G."/>
            <person name="Yang W.F."/>
            <person name="Lam T.T."/>
            <person name="Chang Q.C."/>
            <person name="Ding S.J."/>
            <person name="Wang X.J."/>
            <person name="Zhu J.G."/>
            <person name="Ruan X.D."/>
            <person name="Zhao L."/>
            <person name="Wei J.T."/>
            <person name="Ye R.Z."/>
            <person name="Que T.C."/>
            <person name="Du C.H."/>
            <person name="Zhou Y.H."/>
            <person name="Cheng J.X."/>
            <person name="Dai P.F."/>
            <person name="Guo W.B."/>
            <person name="Han X.H."/>
            <person name="Huang E.J."/>
            <person name="Li L.F."/>
            <person name="Wei W."/>
            <person name="Gao Y.C."/>
            <person name="Liu J.Z."/>
            <person name="Shao H.Z."/>
            <person name="Wang X."/>
            <person name="Wang C.C."/>
            <person name="Yang T.C."/>
            <person name="Huo Q.B."/>
            <person name="Li W."/>
            <person name="Chen H.Y."/>
            <person name="Chen S.E."/>
            <person name="Zhou L.G."/>
            <person name="Ni X.B."/>
            <person name="Tian J.H."/>
            <person name="Sheng Y."/>
            <person name="Liu T."/>
            <person name="Pan Y.S."/>
            <person name="Xia L.Y."/>
            <person name="Li J."/>
            <person name="Zhao F."/>
            <person name="Cao W.C."/>
        </authorList>
    </citation>
    <scope>NUCLEOTIDE SEQUENCE</scope>
    <source>
        <strain evidence="6">Rsan-2018</strain>
    </source>
</reference>
<comment type="caution">
    <text evidence="6">The sequence shown here is derived from an EMBL/GenBank/DDBJ whole genome shotgun (WGS) entry which is preliminary data.</text>
</comment>
<keyword evidence="7" id="KW-1185">Reference proteome</keyword>
<dbReference type="GO" id="GO:0003677">
    <property type="term" value="F:DNA binding"/>
    <property type="evidence" value="ECO:0007669"/>
    <property type="project" value="InterPro"/>
</dbReference>
<dbReference type="PANTHER" id="PTHR47501:SF5">
    <property type="entry name" value="HAT C-TERMINAL DIMERISATION DOMAIN-CONTAINING PROTEIN"/>
    <property type="match status" value="1"/>
</dbReference>
<dbReference type="Proteomes" id="UP000821837">
    <property type="component" value="Chromosome 1"/>
</dbReference>
<dbReference type="InterPro" id="IPR012337">
    <property type="entry name" value="RNaseH-like_sf"/>
</dbReference>
<proteinExistence type="predicted"/>
<dbReference type="SUPFAM" id="SSF53098">
    <property type="entry name" value="Ribonuclease H-like"/>
    <property type="match status" value="1"/>
</dbReference>